<dbReference type="CDD" id="cd00130">
    <property type="entry name" value="PAS"/>
    <property type="match status" value="1"/>
</dbReference>
<dbReference type="EMBL" id="CP060436">
    <property type="protein sequence ID" value="QPM89807.1"/>
    <property type="molecule type" value="Genomic_DNA"/>
</dbReference>
<gene>
    <name evidence="15" type="primary">sasA_8</name>
    <name evidence="15" type="ORF">PSAL_010340</name>
</gene>
<comment type="subcellular location">
    <subcellularLocation>
        <location evidence="2">Cell membrane</location>
        <topology evidence="2">Multi-pass membrane protein</topology>
    </subcellularLocation>
</comment>
<dbReference type="Pfam" id="PF00512">
    <property type="entry name" value="HisKA"/>
    <property type="match status" value="1"/>
</dbReference>
<dbReference type="GO" id="GO:0007234">
    <property type="term" value="P:osmosensory signaling via phosphorelay pathway"/>
    <property type="evidence" value="ECO:0007669"/>
    <property type="project" value="TreeGrafter"/>
</dbReference>
<dbReference type="AlphaFoldDB" id="A0A418SER6"/>
<dbReference type="PROSITE" id="PS50109">
    <property type="entry name" value="HIS_KIN"/>
    <property type="match status" value="1"/>
</dbReference>
<comment type="catalytic activity">
    <reaction evidence="1">
        <text>ATP + protein L-histidine = ADP + protein N-phospho-L-histidine.</text>
        <dbReference type="EC" id="2.7.13.3"/>
    </reaction>
</comment>
<dbReference type="SUPFAM" id="SSF55874">
    <property type="entry name" value="ATPase domain of HSP90 chaperone/DNA topoisomerase II/histidine kinase"/>
    <property type="match status" value="1"/>
</dbReference>
<evidence type="ECO:0000256" key="9">
    <source>
        <dbReference type="ARBA" id="ARBA00022777"/>
    </source>
</evidence>
<dbReference type="SMART" id="SM00387">
    <property type="entry name" value="HATPase_c"/>
    <property type="match status" value="1"/>
</dbReference>
<dbReference type="CDD" id="cd06225">
    <property type="entry name" value="HAMP"/>
    <property type="match status" value="1"/>
</dbReference>
<dbReference type="SUPFAM" id="SSF47384">
    <property type="entry name" value="Homodimeric domain of signal transducing histidine kinase"/>
    <property type="match status" value="1"/>
</dbReference>
<dbReference type="Pfam" id="PF00672">
    <property type="entry name" value="HAMP"/>
    <property type="match status" value="1"/>
</dbReference>
<evidence type="ECO:0000256" key="3">
    <source>
        <dbReference type="ARBA" id="ARBA00012438"/>
    </source>
</evidence>
<keyword evidence="8" id="KW-0547">Nucleotide-binding</keyword>
<dbReference type="SMART" id="SM00304">
    <property type="entry name" value="HAMP"/>
    <property type="match status" value="1"/>
</dbReference>
<organism evidence="15 16">
    <name type="scientific">Pseudooceanicola algae</name>
    <dbReference type="NCBI Taxonomy" id="1537215"/>
    <lineage>
        <taxon>Bacteria</taxon>
        <taxon>Pseudomonadati</taxon>
        <taxon>Pseudomonadota</taxon>
        <taxon>Alphaproteobacteria</taxon>
        <taxon>Rhodobacterales</taxon>
        <taxon>Paracoccaceae</taxon>
        <taxon>Pseudooceanicola</taxon>
    </lineage>
</organism>
<name>A0A418SER6_9RHOB</name>
<dbReference type="CDD" id="cd00082">
    <property type="entry name" value="HisKA"/>
    <property type="match status" value="1"/>
</dbReference>
<dbReference type="GO" id="GO:0005524">
    <property type="term" value="F:ATP binding"/>
    <property type="evidence" value="ECO:0007669"/>
    <property type="project" value="UniProtKB-KW"/>
</dbReference>
<dbReference type="GO" id="GO:0030295">
    <property type="term" value="F:protein kinase activator activity"/>
    <property type="evidence" value="ECO:0007669"/>
    <property type="project" value="TreeGrafter"/>
</dbReference>
<dbReference type="PANTHER" id="PTHR42878:SF15">
    <property type="entry name" value="BACTERIOPHYTOCHROME"/>
    <property type="match status" value="1"/>
</dbReference>
<evidence type="ECO:0000256" key="13">
    <source>
        <dbReference type="ARBA" id="ARBA00023136"/>
    </source>
</evidence>
<evidence type="ECO:0000256" key="2">
    <source>
        <dbReference type="ARBA" id="ARBA00004651"/>
    </source>
</evidence>
<accession>A0A418SER6</accession>
<feature type="transmembrane region" description="Helical" evidence="14">
    <location>
        <begin position="325"/>
        <end position="343"/>
    </location>
</feature>
<dbReference type="PROSITE" id="PS50885">
    <property type="entry name" value="HAMP"/>
    <property type="match status" value="1"/>
</dbReference>
<protein>
    <recommendedName>
        <fullName evidence="3">histidine kinase</fullName>
        <ecNumber evidence="3">2.7.13.3</ecNumber>
    </recommendedName>
</protein>
<proteinExistence type="predicted"/>
<dbReference type="PROSITE" id="PS50113">
    <property type="entry name" value="PAC"/>
    <property type="match status" value="1"/>
</dbReference>
<dbReference type="InterPro" id="IPR004358">
    <property type="entry name" value="Sig_transdc_His_kin-like_C"/>
</dbReference>
<dbReference type="Gene3D" id="3.30.450.20">
    <property type="entry name" value="PAS domain"/>
    <property type="match status" value="2"/>
</dbReference>
<dbReference type="SUPFAM" id="SSF103190">
    <property type="entry name" value="Sensory domain-like"/>
    <property type="match status" value="1"/>
</dbReference>
<dbReference type="RefSeq" id="WP_119840190.1">
    <property type="nucleotide sequence ID" value="NZ_CP060436.1"/>
</dbReference>
<dbReference type="InterPro" id="IPR050351">
    <property type="entry name" value="BphY/WalK/GraS-like"/>
</dbReference>
<dbReference type="InterPro" id="IPR013767">
    <property type="entry name" value="PAS_fold"/>
</dbReference>
<dbReference type="OrthoDB" id="9795133at2"/>
<dbReference type="Gene3D" id="6.10.340.10">
    <property type="match status" value="1"/>
</dbReference>
<dbReference type="Gene3D" id="1.10.287.130">
    <property type="match status" value="1"/>
</dbReference>
<dbReference type="Gene3D" id="3.30.565.10">
    <property type="entry name" value="Histidine kinase-like ATPase, C-terminal domain"/>
    <property type="match status" value="1"/>
</dbReference>
<dbReference type="InterPro" id="IPR029151">
    <property type="entry name" value="Sensor-like_sf"/>
</dbReference>
<keyword evidence="9 15" id="KW-0418">Kinase</keyword>
<keyword evidence="4" id="KW-1003">Cell membrane</keyword>
<evidence type="ECO:0000313" key="15">
    <source>
        <dbReference type="EMBL" id="QPM89807.1"/>
    </source>
</evidence>
<dbReference type="InterPro" id="IPR036097">
    <property type="entry name" value="HisK_dim/P_sf"/>
</dbReference>
<dbReference type="InterPro" id="IPR003594">
    <property type="entry name" value="HATPase_dom"/>
</dbReference>
<dbReference type="InterPro" id="IPR036890">
    <property type="entry name" value="HATPase_C_sf"/>
</dbReference>
<evidence type="ECO:0000256" key="7">
    <source>
        <dbReference type="ARBA" id="ARBA00022692"/>
    </source>
</evidence>
<keyword evidence="13 14" id="KW-0472">Membrane</keyword>
<dbReference type="InterPro" id="IPR003660">
    <property type="entry name" value="HAMP_dom"/>
</dbReference>
<evidence type="ECO:0000256" key="11">
    <source>
        <dbReference type="ARBA" id="ARBA00022989"/>
    </source>
</evidence>
<keyword evidence="12" id="KW-0902">Two-component regulatory system</keyword>
<keyword evidence="16" id="KW-1185">Reference proteome</keyword>
<keyword evidence="7 14" id="KW-0812">Transmembrane</keyword>
<keyword evidence="11 14" id="KW-1133">Transmembrane helix</keyword>
<dbReference type="SUPFAM" id="SSF55785">
    <property type="entry name" value="PYP-like sensor domain (PAS domain)"/>
    <property type="match status" value="1"/>
</dbReference>
<evidence type="ECO:0000256" key="4">
    <source>
        <dbReference type="ARBA" id="ARBA00022475"/>
    </source>
</evidence>
<dbReference type="InterPro" id="IPR000014">
    <property type="entry name" value="PAS"/>
</dbReference>
<evidence type="ECO:0000256" key="1">
    <source>
        <dbReference type="ARBA" id="ARBA00000085"/>
    </source>
</evidence>
<evidence type="ECO:0000256" key="14">
    <source>
        <dbReference type="SAM" id="Phobius"/>
    </source>
</evidence>
<dbReference type="PRINTS" id="PR00344">
    <property type="entry name" value="BCTRLSENSOR"/>
</dbReference>
<evidence type="ECO:0000256" key="12">
    <source>
        <dbReference type="ARBA" id="ARBA00023012"/>
    </source>
</evidence>
<keyword evidence="6 15" id="KW-0808">Transferase</keyword>
<dbReference type="PANTHER" id="PTHR42878">
    <property type="entry name" value="TWO-COMPONENT HISTIDINE KINASE"/>
    <property type="match status" value="1"/>
</dbReference>
<dbReference type="Pfam" id="PF02518">
    <property type="entry name" value="HATPase_c"/>
    <property type="match status" value="1"/>
</dbReference>
<evidence type="ECO:0000256" key="10">
    <source>
        <dbReference type="ARBA" id="ARBA00022840"/>
    </source>
</evidence>
<keyword evidence="5" id="KW-0597">Phosphoprotein</keyword>
<dbReference type="InterPro" id="IPR035965">
    <property type="entry name" value="PAS-like_dom_sf"/>
</dbReference>
<dbReference type="SMART" id="SM00388">
    <property type="entry name" value="HisKA"/>
    <property type="match status" value="1"/>
</dbReference>
<dbReference type="PROSITE" id="PS50112">
    <property type="entry name" value="PAS"/>
    <property type="match status" value="1"/>
</dbReference>
<dbReference type="GO" id="GO:0006355">
    <property type="term" value="P:regulation of DNA-templated transcription"/>
    <property type="evidence" value="ECO:0007669"/>
    <property type="project" value="InterPro"/>
</dbReference>
<dbReference type="SMART" id="SM00091">
    <property type="entry name" value="PAS"/>
    <property type="match status" value="1"/>
</dbReference>
<evidence type="ECO:0000256" key="8">
    <source>
        <dbReference type="ARBA" id="ARBA00022741"/>
    </source>
</evidence>
<dbReference type="GO" id="GO:0005886">
    <property type="term" value="C:plasma membrane"/>
    <property type="evidence" value="ECO:0007669"/>
    <property type="project" value="UniProtKB-SubCell"/>
</dbReference>
<dbReference type="Pfam" id="PF00989">
    <property type="entry name" value="PAS"/>
    <property type="match status" value="1"/>
</dbReference>
<dbReference type="InterPro" id="IPR003661">
    <property type="entry name" value="HisK_dim/P_dom"/>
</dbReference>
<dbReference type="NCBIfam" id="TIGR00229">
    <property type="entry name" value="sensory_box"/>
    <property type="match status" value="1"/>
</dbReference>
<evidence type="ECO:0000256" key="5">
    <source>
        <dbReference type="ARBA" id="ARBA00022553"/>
    </source>
</evidence>
<dbReference type="KEGG" id="palw:PSAL_010340"/>
<dbReference type="EC" id="2.7.13.3" evidence="3"/>
<evidence type="ECO:0000256" key="6">
    <source>
        <dbReference type="ARBA" id="ARBA00022679"/>
    </source>
</evidence>
<dbReference type="GO" id="GO:0000156">
    <property type="term" value="F:phosphorelay response regulator activity"/>
    <property type="evidence" value="ECO:0007669"/>
    <property type="project" value="TreeGrafter"/>
</dbReference>
<keyword evidence="10" id="KW-0067">ATP-binding</keyword>
<reference evidence="15 16" key="1">
    <citation type="submission" date="2020-08" db="EMBL/GenBank/DDBJ databases">
        <title>Genome sequence of Rhodobacteraceae bacterium Lw-13e.</title>
        <authorList>
            <person name="Poehlein A."/>
            <person name="Wolter L."/>
            <person name="Daniel R."/>
            <person name="Brinkhoff T."/>
        </authorList>
    </citation>
    <scope>NUCLEOTIDE SEQUENCE [LARGE SCALE GENOMIC DNA]</scope>
    <source>
        <strain evidence="15 16">Lw-13e</strain>
    </source>
</reference>
<dbReference type="InterPro" id="IPR000700">
    <property type="entry name" value="PAS-assoc_C"/>
</dbReference>
<dbReference type="Proteomes" id="UP000283786">
    <property type="component" value="Chromosome"/>
</dbReference>
<dbReference type="InterPro" id="IPR005467">
    <property type="entry name" value="His_kinase_dom"/>
</dbReference>
<evidence type="ECO:0000313" key="16">
    <source>
        <dbReference type="Proteomes" id="UP000283786"/>
    </source>
</evidence>
<dbReference type="GO" id="GO:0000155">
    <property type="term" value="F:phosphorelay sensor kinase activity"/>
    <property type="evidence" value="ECO:0007669"/>
    <property type="project" value="InterPro"/>
</dbReference>
<sequence>MFGTLGGKISLLAMVLAASASLTVGLLALGQLRGQERAAAEVELEAIAKFSAQQIDFALGTMRDETTSLSEMPPILAMLEIAEGAGAGTPDLSTPAAFGPWPARLATIFSARMATHPLYAQIRFIGRADNWRELVRVDRVSDELVATSEPALQRKGAEPYIDEQDMMRNLQGYFSEVTYNREHGEIDGPPVIRYIKPVLDRDGRLFGAVVINADLRSLLSKATPDLGRADKITVVTDQLDHMSWTSQGVGALHFHEDPDWSAPDYAAFIRDKTALSEIIVKKDTAVLTIPVVSASSDSNFALFLQTEISRQALYAGTRMALRNNMLYLLGLTLTLSLGALLIGQRMTRPIRALALAMREAGAGDPLMDDLPVTGDEVGDLAQSFQRLGSELSRESSLSRTIFQGAADAIVMIDEAGKIEQANPAFATLFGYPPDGLKGWPIETIMPDDMAAIHSRFLTGGSLWDGAKIMSPSRKIFGRARDGRLIPLEIAVSQLKHSGATHFIGVIRDISIRHEAEKEQRKLLAALEASNADLDTFAYVASHDLKAPLRVIDNASRWLEEDLAPHLTEDTRESMDLMRNRVARMERLLDDLLEYSRIGRTDIRTVEIDGEMLATDLAALVDLPDEMTLEFAPDFGAIRLPRLPIQQVLLNLISNAIKHHHRPDGRIVVKCRETAETWEFSVEDDGPGIPPEFHEKVFEMFQTIRPRDQVDGSGMGLAMVLKHVNTVGGHIDLCSDVARGTTFHVTWPKQPDQPKEKAA</sequence>